<evidence type="ECO:0000313" key="7">
    <source>
        <dbReference type="EMBL" id="PWA79394.1"/>
    </source>
</evidence>
<evidence type="ECO:0000313" key="8">
    <source>
        <dbReference type="Proteomes" id="UP000245207"/>
    </source>
</evidence>
<dbReference type="SUPFAM" id="SSF101936">
    <property type="entry name" value="DNA-binding pseudobarrel domain"/>
    <property type="match status" value="4"/>
</dbReference>
<feature type="domain" description="TF-B3" evidence="6">
    <location>
        <begin position="280"/>
        <end position="378"/>
    </location>
</feature>
<protein>
    <submittedName>
        <fullName evidence="7">Auxin response factor</fullName>
    </submittedName>
</protein>
<dbReference type="GO" id="GO:0003677">
    <property type="term" value="F:DNA binding"/>
    <property type="evidence" value="ECO:0007669"/>
    <property type="project" value="UniProtKB-KW"/>
</dbReference>
<sequence>MSVSSGCIFYTKWFNLKIGEMILRNDKGRSWKIQLRKNGERIFYLGCGLKDFCNANGLKVGDAYKFELIENENNKPPVENFSLNVDCTMDAEEPIKVSDSIHKLTSFDALDVEEPLTEMTKKLKKRKRQDYASQSKHEFQFQLGKDRSFVAVMTPSCIRSSTFCVPLKFARSNGLITKRSHTQIVNMQIVIIDEAQRTWSATLKIWRTGTKVCITCWRKLQVKHKLKVGDACTFELVKLGEVPVFNFYRKKPFENNNQAEVEINSAIKKETISTLKSHPYFISTLNLKRITKTGLYLPVEFSTSNGLKLGEIILRYDNRRSWKVQLAKHGEKTFKLAGGFKDFCVENGLQEGNVYKYEIVEDWKDNPPVMNVSLYEELAHGKKNYPYFDGEIKSYIVERMMLYLPKEFARKNGLFNKEEMILKNVRNEGSWTVELKSSKNNRYCYIRRGWKEFYVANGLKDGDHFKFELVNNGEKPTANFRFQSIS</sequence>
<evidence type="ECO:0000259" key="6">
    <source>
        <dbReference type="PROSITE" id="PS50863"/>
    </source>
</evidence>
<evidence type="ECO:0000256" key="4">
    <source>
        <dbReference type="ARBA" id="ARBA00023163"/>
    </source>
</evidence>
<dbReference type="EMBL" id="PKPP01001863">
    <property type="protein sequence ID" value="PWA79394.1"/>
    <property type="molecule type" value="Genomic_DNA"/>
</dbReference>
<comment type="caution">
    <text evidence="7">The sequence shown here is derived from an EMBL/GenBank/DDBJ whole genome shotgun (WGS) entry which is preliminary data.</text>
</comment>
<keyword evidence="8" id="KW-1185">Reference proteome</keyword>
<name>A0A2U1P0V8_ARTAN</name>
<dbReference type="Gene3D" id="2.40.330.10">
    <property type="entry name" value="DNA-binding pseudobarrel domain"/>
    <property type="match status" value="4"/>
</dbReference>
<evidence type="ECO:0000256" key="2">
    <source>
        <dbReference type="ARBA" id="ARBA00023015"/>
    </source>
</evidence>
<organism evidence="7 8">
    <name type="scientific">Artemisia annua</name>
    <name type="common">Sweet wormwood</name>
    <dbReference type="NCBI Taxonomy" id="35608"/>
    <lineage>
        <taxon>Eukaryota</taxon>
        <taxon>Viridiplantae</taxon>
        <taxon>Streptophyta</taxon>
        <taxon>Embryophyta</taxon>
        <taxon>Tracheophyta</taxon>
        <taxon>Spermatophyta</taxon>
        <taxon>Magnoliopsida</taxon>
        <taxon>eudicotyledons</taxon>
        <taxon>Gunneridae</taxon>
        <taxon>Pentapetalae</taxon>
        <taxon>asterids</taxon>
        <taxon>campanulids</taxon>
        <taxon>Asterales</taxon>
        <taxon>Asteraceae</taxon>
        <taxon>Asteroideae</taxon>
        <taxon>Anthemideae</taxon>
        <taxon>Artemisiinae</taxon>
        <taxon>Artemisia</taxon>
    </lineage>
</organism>
<dbReference type="OrthoDB" id="1109907at2759"/>
<dbReference type="PANTHER" id="PTHR31674:SF96">
    <property type="entry name" value="B3 DOMAIN-CONTAINING PROTEIN REM-LIKE 3-RELATED"/>
    <property type="match status" value="1"/>
</dbReference>
<keyword evidence="4" id="KW-0804">Transcription</keyword>
<feature type="domain" description="TF-B3" evidence="6">
    <location>
        <begin position="387"/>
        <end position="483"/>
    </location>
</feature>
<dbReference type="Proteomes" id="UP000245207">
    <property type="component" value="Unassembled WGS sequence"/>
</dbReference>
<dbReference type="STRING" id="35608.A0A2U1P0V8"/>
<dbReference type="Pfam" id="PF02362">
    <property type="entry name" value="B3"/>
    <property type="match status" value="4"/>
</dbReference>
<evidence type="ECO:0000256" key="5">
    <source>
        <dbReference type="ARBA" id="ARBA00023242"/>
    </source>
</evidence>
<evidence type="ECO:0000256" key="3">
    <source>
        <dbReference type="ARBA" id="ARBA00023125"/>
    </source>
</evidence>
<proteinExistence type="predicted"/>
<dbReference type="SMART" id="SM01019">
    <property type="entry name" value="B3"/>
    <property type="match status" value="4"/>
</dbReference>
<dbReference type="InterPro" id="IPR039218">
    <property type="entry name" value="REM_fam"/>
</dbReference>
<dbReference type="InterPro" id="IPR015300">
    <property type="entry name" value="DNA-bd_pseudobarrel_sf"/>
</dbReference>
<feature type="domain" description="TF-B3" evidence="6">
    <location>
        <begin position="1"/>
        <end position="84"/>
    </location>
</feature>
<evidence type="ECO:0000256" key="1">
    <source>
        <dbReference type="ARBA" id="ARBA00004123"/>
    </source>
</evidence>
<dbReference type="PROSITE" id="PS50863">
    <property type="entry name" value="B3"/>
    <property type="match status" value="4"/>
</dbReference>
<keyword evidence="2" id="KW-0805">Transcription regulation</keyword>
<comment type="subcellular location">
    <subcellularLocation>
        <location evidence="1">Nucleus</location>
    </subcellularLocation>
</comment>
<dbReference type="InterPro" id="IPR003340">
    <property type="entry name" value="B3_DNA-bd"/>
</dbReference>
<reference evidence="7 8" key="1">
    <citation type="journal article" date="2018" name="Mol. Plant">
        <title>The genome of Artemisia annua provides insight into the evolution of Asteraceae family and artemisinin biosynthesis.</title>
        <authorList>
            <person name="Shen Q."/>
            <person name="Zhang L."/>
            <person name="Liao Z."/>
            <person name="Wang S."/>
            <person name="Yan T."/>
            <person name="Shi P."/>
            <person name="Liu M."/>
            <person name="Fu X."/>
            <person name="Pan Q."/>
            <person name="Wang Y."/>
            <person name="Lv Z."/>
            <person name="Lu X."/>
            <person name="Zhang F."/>
            <person name="Jiang W."/>
            <person name="Ma Y."/>
            <person name="Chen M."/>
            <person name="Hao X."/>
            <person name="Li L."/>
            <person name="Tang Y."/>
            <person name="Lv G."/>
            <person name="Zhou Y."/>
            <person name="Sun X."/>
            <person name="Brodelius P.E."/>
            <person name="Rose J.K.C."/>
            <person name="Tang K."/>
        </authorList>
    </citation>
    <scope>NUCLEOTIDE SEQUENCE [LARGE SCALE GENOMIC DNA]</scope>
    <source>
        <strain evidence="8">cv. Huhao1</strain>
        <tissue evidence="7">Leaf</tissue>
    </source>
</reference>
<keyword evidence="5" id="KW-0539">Nucleus</keyword>
<dbReference type="AlphaFoldDB" id="A0A2U1P0V8"/>
<dbReference type="PANTHER" id="PTHR31674">
    <property type="entry name" value="B3 DOMAIN-CONTAINING PROTEIN REM-LIKE 3-RELATED"/>
    <property type="match status" value="1"/>
</dbReference>
<dbReference type="GO" id="GO:0005634">
    <property type="term" value="C:nucleus"/>
    <property type="evidence" value="ECO:0007669"/>
    <property type="project" value="UniProtKB-SubCell"/>
</dbReference>
<dbReference type="CDD" id="cd10017">
    <property type="entry name" value="B3_DNA"/>
    <property type="match status" value="4"/>
</dbReference>
<feature type="domain" description="TF-B3" evidence="6">
    <location>
        <begin position="148"/>
        <end position="250"/>
    </location>
</feature>
<accession>A0A2U1P0V8</accession>
<gene>
    <name evidence="7" type="ORF">CTI12_AA206460</name>
</gene>
<keyword evidence="3" id="KW-0238">DNA-binding</keyword>